<dbReference type="InterPro" id="IPR036390">
    <property type="entry name" value="WH_DNA-bd_sf"/>
</dbReference>
<protein>
    <submittedName>
        <fullName evidence="6">DNA-binding transcriptional regulator, MarR family</fullName>
    </submittedName>
</protein>
<sequence>MIVDAARLAAVVSPLRRTLLTVTRARADLPDIPDAQVEILRALPRGTATSPGELATTLGLSKSSVSNLLASMERAGLISRRPSPEDGRGVQVRASEDALRHFESFDATSTTVILEAVARLSPEEQSVLAAAVPVLESLRDLVARSGSAEVSTGDSPPQGPGVTS</sequence>
<keyword evidence="7" id="KW-1185">Reference proteome</keyword>
<dbReference type="PROSITE" id="PS01117">
    <property type="entry name" value="HTH_MARR_1"/>
    <property type="match status" value="1"/>
</dbReference>
<keyword evidence="3" id="KW-0804">Transcription</keyword>
<dbReference type="SMART" id="SM00347">
    <property type="entry name" value="HTH_MARR"/>
    <property type="match status" value="1"/>
</dbReference>
<keyword evidence="1" id="KW-0805">Transcription regulation</keyword>
<dbReference type="AlphaFoldDB" id="A0A1H4Q1N0"/>
<dbReference type="InterPro" id="IPR036388">
    <property type="entry name" value="WH-like_DNA-bd_sf"/>
</dbReference>
<dbReference type="CDD" id="cd00090">
    <property type="entry name" value="HTH_ARSR"/>
    <property type="match status" value="1"/>
</dbReference>
<dbReference type="RefSeq" id="WP_066212507.1">
    <property type="nucleotide sequence ID" value="NZ_FNSN01000003.1"/>
</dbReference>
<reference evidence="6 7" key="1">
    <citation type="submission" date="2016-10" db="EMBL/GenBank/DDBJ databases">
        <authorList>
            <person name="de Groot N.N."/>
        </authorList>
    </citation>
    <scope>NUCLEOTIDE SEQUENCE [LARGE SCALE GENOMIC DNA]</scope>
    <source>
        <strain evidence="6 7">DSM 10495</strain>
    </source>
</reference>
<dbReference type="STRING" id="156980.SAMN04489745_2156"/>
<dbReference type="InterPro" id="IPR023187">
    <property type="entry name" value="Tscrpt_reg_MarR-type_CS"/>
</dbReference>
<dbReference type="SUPFAM" id="SSF46785">
    <property type="entry name" value="Winged helix' DNA-binding domain"/>
    <property type="match status" value="1"/>
</dbReference>
<evidence type="ECO:0000313" key="6">
    <source>
        <dbReference type="EMBL" id="SEC13491.1"/>
    </source>
</evidence>
<dbReference type="PANTHER" id="PTHR39515:SF2">
    <property type="entry name" value="HTH-TYPE TRANSCRIPTIONAL REGULATOR RV0880"/>
    <property type="match status" value="1"/>
</dbReference>
<evidence type="ECO:0000313" key="7">
    <source>
        <dbReference type="Proteomes" id="UP000182652"/>
    </source>
</evidence>
<dbReference type="InterPro" id="IPR052526">
    <property type="entry name" value="HTH-type_Bedaq_tolerance"/>
</dbReference>
<keyword evidence="2 6" id="KW-0238">DNA-binding</keyword>
<dbReference type="InterPro" id="IPR000835">
    <property type="entry name" value="HTH_MarR-typ"/>
</dbReference>
<dbReference type="GO" id="GO:0003700">
    <property type="term" value="F:DNA-binding transcription factor activity"/>
    <property type="evidence" value="ECO:0007669"/>
    <property type="project" value="InterPro"/>
</dbReference>
<proteinExistence type="predicted"/>
<evidence type="ECO:0000256" key="4">
    <source>
        <dbReference type="SAM" id="MobiDB-lite"/>
    </source>
</evidence>
<accession>A0A1H4Q1N0</accession>
<evidence type="ECO:0000259" key="5">
    <source>
        <dbReference type="PROSITE" id="PS50995"/>
    </source>
</evidence>
<dbReference type="PRINTS" id="PR00598">
    <property type="entry name" value="HTHMARR"/>
</dbReference>
<evidence type="ECO:0000256" key="3">
    <source>
        <dbReference type="ARBA" id="ARBA00023163"/>
    </source>
</evidence>
<feature type="compositionally biased region" description="Polar residues" evidence="4">
    <location>
        <begin position="148"/>
        <end position="164"/>
    </location>
</feature>
<dbReference type="PANTHER" id="PTHR39515">
    <property type="entry name" value="CONSERVED PROTEIN"/>
    <property type="match status" value="1"/>
</dbReference>
<dbReference type="InterPro" id="IPR011991">
    <property type="entry name" value="ArsR-like_HTH"/>
</dbReference>
<organism evidence="6 7">
    <name type="scientific">Arthrobacter woluwensis</name>
    <dbReference type="NCBI Taxonomy" id="156980"/>
    <lineage>
        <taxon>Bacteria</taxon>
        <taxon>Bacillati</taxon>
        <taxon>Actinomycetota</taxon>
        <taxon>Actinomycetes</taxon>
        <taxon>Micrococcales</taxon>
        <taxon>Micrococcaceae</taxon>
        <taxon>Arthrobacter</taxon>
    </lineage>
</organism>
<dbReference type="Gene3D" id="1.10.10.10">
    <property type="entry name" value="Winged helix-like DNA-binding domain superfamily/Winged helix DNA-binding domain"/>
    <property type="match status" value="1"/>
</dbReference>
<name>A0A1H4Q1N0_9MICC</name>
<dbReference type="GO" id="GO:0003677">
    <property type="term" value="F:DNA binding"/>
    <property type="evidence" value="ECO:0007669"/>
    <property type="project" value="UniProtKB-KW"/>
</dbReference>
<dbReference type="PROSITE" id="PS50995">
    <property type="entry name" value="HTH_MARR_2"/>
    <property type="match status" value="1"/>
</dbReference>
<feature type="domain" description="HTH marR-type" evidence="5">
    <location>
        <begin position="5"/>
        <end position="137"/>
    </location>
</feature>
<evidence type="ECO:0000256" key="2">
    <source>
        <dbReference type="ARBA" id="ARBA00023125"/>
    </source>
</evidence>
<evidence type="ECO:0000256" key="1">
    <source>
        <dbReference type="ARBA" id="ARBA00023015"/>
    </source>
</evidence>
<gene>
    <name evidence="6" type="ORF">SAMN04489745_2156</name>
</gene>
<dbReference type="EMBL" id="FNSN01000003">
    <property type="protein sequence ID" value="SEC13491.1"/>
    <property type="molecule type" value="Genomic_DNA"/>
</dbReference>
<dbReference type="Pfam" id="PF12802">
    <property type="entry name" value="MarR_2"/>
    <property type="match status" value="1"/>
</dbReference>
<dbReference type="Proteomes" id="UP000182652">
    <property type="component" value="Unassembled WGS sequence"/>
</dbReference>
<feature type="region of interest" description="Disordered" evidence="4">
    <location>
        <begin position="145"/>
        <end position="164"/>
    </location>
</feature>